<dbReference type="PIRSF" id="PIRSF029347">
    <property type="entry name" value="RecF"/>
    <property type="match status" value="1"/>
</dbReference>
<dbReference type="InterPro" id="IPR027417">
    <property type="entry name" value="P-loop_NTPase"/>
</dbReference>
<dbReference type="GO" id="GO:0005524">
    <property type="term" value="F:ATP binding"/>
    <property type="evidence" value="ECO:0007669"/>
    <property type="project" value="InterPro"/>
</dbReference>
<dbReference type="Gene3D" id="3.40.50.300">
    <property type="entry name" value="P-loop containing nucleotide triphosphate hydrolases"/>
    <property type="match status" value="1"/>
</dbReference>
<dbReference type="InterPro" id="IPR014555">
    <property type="entry name" value="RecF-like"/>
</dbReference>
<name>A0A8H8XB91_9GAMM</name>
<gene>
    <name evidence="2" type="ORF">THERMOS_564</name>
</gene>
<sequence length="365" mass="41755">MNNNNLSHIKIQGFKSIKELDLEMKPINVLIGANGAGKSNFISVFKLLDLIYKQKLQTYILTNGKAERFLHFGSKNTDEIIIDLKLDVANGYYVGLIKDNDSNSLLIEHDKGRFTAWHIKKDETITRNSLESNIANDQKEETVEYSKKYLRQCKLYHFHDTSDTAKFKSFQDINANDFLWSDAGNLAPFLLKLKRNYPKDYQNIVQSIQTVAPYFHDFDLKKDENDVILRWHHKNDLEGSGFSAQTLSDGTARFICMATLFLQPKELRPSTIVLDEPEIGLHPTAIAVLSEIIQAIANDGTQVIISTQSVELANYFEPDDFIVVNYENGESKFKRLEKKDFEGWIETYQVGEAWSEGLLGGEPKW</sequence>
<dbReference type="InterPro" id="IPR003959">
    <property type="entry name" value="ATPase_AAA_core"/>
</dbReference>
<dbReference type="Pfam" id="PF13304">
    <property type="entry name" value="AAA_21"/>
    <property type="match status" value="1"/>
</dbReference>
<dbReference type="SUPFAM" id="SSF52540">
    <property type="entry name" value="P-loop containing nucleoside triphosphate hydrolases"/>
    <property type="match status" value="1"/>
</dbReference>
<dbReference type="PANTHER" id="PTHR32182">
    <property type="entry name" value="DNA REPLICATION AND REPAIR PROTEIN RECF"/>
    <property type="match status" value="1"/>
</dbReference>
<dbReference type="RefSeq" id="WP_202762722.1">
    <property type="nucleotide sequence ID" value="NZ_CAESAQ020000034.1"/>
</dbReference>
<organism evidence="2 3">
    <name type="scientific">Bathymodiolus thermophilus thioautotrophic gill symbiont</name>
    <dbReference type="NCBI Taxonomy" id="2360"/>
    <lineage>
        <taxon>Bacteria</taxon>
        <taxon>Pseudomonadati</taxon>
        <taxon>Pseudomonadota</taxon>
        <taxon>Gammaproteobacteria</taxon>
        <taxon>sulfur-oxidizing symbionts</taxon>
    </lineage>
</organism>
<comment type="caution">
    <text evidence="2">The sequence shown here is derived from an EMBL/GenBank/DDBJ whole genome shotgun (WGS) entry which is preliminary data.</text>
</comment>
<evidence type="ECO:0000313" key="3">
    <source>
        <dbReference type="Proteomes" id="UP000643672"/>
    </source>
</evidence>
<evidence type="ECO:0000259" key="1">
    <source>
        <dbReference type="Pfam" id="PF13304"/>
    </source>
</evidence>
<dbReference type="GO" id="GO:0006302">
    <property type="term" value="P:double-strand break repair"/>
    <property type="evidence" value="ECO:0007669"/>
    <property type="project" value="TreeGrafter"/>
</dbReference>
<dbReference type="AlphaFoldDB" id="A0A8H8XB91"/>
<evidence type="ECO:0000313" key="2">
    <source>
        <dbReference type="EMBL" id="CAB5496799.1"/>
    </source>
</evidence>
<dbReference type="PANTHER" id="PTHR32182:SF22">
    <property type="entry name" value="ATP-DEPENDENT ENDONUCLEASE, OLD FAMILY-RELATED"/>
    <property type="match status" value="1"/>
</dbReference>
<dbReference type="EMBL" id="CAESAQ020000034">
    <property type="protein sequence ID" value="CAB5496799.1"/>
    <property type="molecule type" value="Genomic_DNA"/>
</dbReference>
<reference evidence="2 3" key="1">
    <citation type="submission" date="2020-05" db="EMBL/GenBank/DDBJ databases">
        <authorList>
            <person name="Petersen J."/>
            <person name="Sayavedra L."/>
        </authorList>
    </citation>
    <scope>NUCLEOTIDE SEQUENCE [LARGE SCALE GENOMIC DNA]</scope>
    <source>
        <strain evidence="2">B thermophilus SOXS</strain>
    </source>
</reference>
<protein>
    <submittedName>
        <fullName evidence="2">Gll1843 protein</fullName>
    </submittedName>
</protein>
<accession>A0A8H8XB91</accession>
<dbReference type="CDD" id="cd00267">
    <property type="entry name" value="ABC_ATPase"/>
    <property type="match status" value="1"/>
</dbReference>
<keyword evidence="3" id="KW-1185">Reference proteome</keyword>
<dbReference type="GO" id="GO:0016887">
    <property type="term" value="F:ATP hydrolysis activity"/>
    <property type="evidence" value="ECO:0007669"/>
    <property type="project" value="InterPro"/>
</dbReference>
<feature type="domain" description="ATPase AAA-type core" evidence="1">
    <location>
        <begin position="27"/>
        <end position="312"/>
    </location>
</feature>
<proteinExistence type="predicted"/>
<dbReference type="GO" id="GO:0000731">
    <property type="term" value="P:DNA synthesis involved in DNA repair"/>
    <property type="evidence" value="ECO:0007669"/>
    <property type="project" value="TreeGrafter"/>
</dbReference>
<dbReference type="Proteomes" id="UP000643672">
    <property type="component" value="Unassembled WGS sequence"/>
</dbReference>